<evidence type="ECO:0000256" key="1">
    <source>
        <dbReference type="ARBA" id="ARBA00009861"/>
    </source>
</evidence>
<organism evidence="2 3">
    <name type="scientific">Vigna unguiculata</name>
    <name type="common">Cowpea</name>
    <dbReference type="NCBI Taxonomy" id="3917"/>
    <lineage>
        <taxon>Eukaryota</taxon>
        <taxon>Viridiplantae</taxon>
        <taxon>Streptophyta</taxon>
        <taxon>Embryophyta</taxon>
        <taxon>Tracheophyta</taxon>
        <taxon>Spermatophyta</taxon>
        <taxon>Magnoliopsida</taxon>
        <taxon>eudicotyledons</taxon>
        <taxon>Gunneridae</taxon>
        <taxon>Pentapetalae</taxon>
        <taxon>rosids</taxon>
        <taxon>fabids</taxon>
        <taxon>Fabales</taxon>
        <taxon>Fabaceae</taxon>
        <taxon>Papilionoideae</taxon>
        <taxon>50 kb inversion clade</taxon>
        <taxon>NPAAA clade</taxon>
        <taxon>indigoferoid/millettioid clade</taxon>
        <taxon>Phaseoleae</taxon>
        <taxon>Vigna</taxon>
    </lineage>
</organism>
<evidence type="ECO:0000313" key="2">
    <source>
        <dbReference type="EMBL" id="QCD97298.1"/>
    </source>
</evidence>
<gene>
    <name evidence="2" type="ORF">DEO72_LG6g2008</name>
</gene>
<dbReference type="InterPro" id="IPR050317">
    <property type="entry name" value="Plant_Fungal_Acyltransferase"/>
</dbReference>
<reference evidence="2 3" key="1">
    <citation type="submission" date="2019-04" db="EMBL/GenBank/DDBJ databases">
        <title>An improved genome assembly and genetic linkage map for asparagus bean, Vigna unguiculata ssp. sesquipedialis.</title>
        <authorList>
            <person name="Xia Q."/>
            <person name="Zhang R."/>
            <person name="Dong Y."/>
        </authorList>
    </citation>
    <scope>NUCLEOTIDE SEQUENCE [LARGE SCALE GENOMIC DNA]</scope>
    <source>
        <tissue evidence="2">Leaf</tissue>
    </source>
</reference>
<dbReference type="Proteomes" id="UP000501690">
    <property type="component" value="Linkage Group LG6"/>
</dbReference>
<accession>A0A4D6MA73</accession>
<dbReference type="Gene3D" id="3.30.559.10">
    <property type="entry name" value="Chloramphenicol acetyltransferase-like domain"/>
    <property type="match status" value="2"/>
</dbReference>
<comment type="similarity">
    <text evidence="1">Belongs to the plant acyltransferase family.</text>
</comment>
<keyword evidence="3" id="KW-1185">Reference proteome</keyword>
<dbReference type="GO" id="GO:0016747">
    <property type="term" value="F:acyltransferase activity, transferring groups other than amino-acyl groups"/>
    <property type="evidence" value="ECO:0007669"/>
    <property type="project" value="TreeGrafter"/>
</dbReference>
<dbReference type="InterPro" id="IPR023213">
    <property type="entry name" value="CAT-like_dom_sf"/>
</dbReference>
<dbReference type="PANTHER" id="PTHR31642:SF189">
    <property type="entry name" value="ACYLTRANSFERASE GLAUCE"/>
    <property type="match status" value="1"/>
</dbReference>
<evidence type="ECO:0000313" key="3">
    <source>
        <dbReference type="Proteomes" id="UP000501690"/>
    </source>
</evidence>
<dbReference type="PANTHER" id="PTHR31642">
    <property type="entry name" value="TRICHOTHECENE 3-O-ACETYLTRANSFERASE"/>
    <property type="match status" value="1"/>
</dbReference>
<dbReference type="Pfam" id="PF02458">
    <property type="entry name" value="Transferase"/>
    <property type="match status" value="2"/>
</dbReference>
<name>A0A4D6MA73_VIGUN</name>
<proteinExistence type="inferred from homology"/>
<sequence length="621" mass="67617">MGTSGQKSASPLSDLKVTIHETSTIFPSKQTENKCLFLSNIDKVVNFDVETLHFFAANKAFSLQKVAEKLKKALEDVLVHYSFLAGRLRQNAETKRLEIDCNAKGAAFVVASSKHKLSELGDLAYPNPAFAKLVHKSKDKDLPLCAVQLTSFDCGGFAMGFTTSHAAFDGLSFKTFLDNLAALAANKPMPVMPCHDRHLLAARSPPRVTFAHPELAELDYSLIASTGTESNVFDASRGPKSNVFDVSKGPKSNVFDVSKGPESNVFDASKGTESNIFDACKGTKSNVFDASKGTKSNVFYISKGTGSNVFDDSKGTESNVFDASKGTKSNVFDVSKGPESNVFDASKGTESNVFDTSKGTESNVFDASKGTKSNVFDASKGTESNVFDASKGTKFNVFDVSKGTGSNVFDDSKEKLDFRVFKLTPEDIVSLKEKAKGSTNDNNTGFNAITAHIWRCKALSAPYDPMGSSTVLFPVDIRSKLNPPLPEGFVGNAVLTAFATAKYEELEKGEFSRLVEMVKEGAERMNDEYARSVIDRGELCDGFPRGDVLVSSWQRLGFEKVEYPWGKPKYCCPVVHQRKEIILLFPPFVAGGDDGINLIVALPPKKLEKFENLFHTFLHSV</sequence>
<dbReference type="EMBL" id="CP039350">
    <property type="protein sequence ID" value="QCD97298.1"/>
    <property type="molecule type" value="Genomic_DNA"/>
</dbReference>
<keyword evidence="2" id="KW-0808">Transferase</keyword>
<dbReference type="AlphaFoldDB" id="A0A4D6MA73"/>
<protein>
    <submittedName>
        <fullName evidence="2">Shikimate O-hydroxycinnamoyltransferase</fullName>
    </submittedName>
</protein>